<protein>
    <recommendedName>
        <fullName evidence="2">Mmc1 C-terminal domain-containing protein</fullName>
    </recommendedName>
</protein>
<feature type="compositionally biased region" description="Basic and acidic residues" evidence="1">
    <location>
        <begin position="613"/>
        <end position="633"/>
    </location>
</feature>
<dbReference type="RefSeq" id="XP_022399809.1">
    <property type="nucleotide sequence ID" value="XM_022544707.1"/>
</dbReference>
<dbReference type="OrthoDB" id="5319015at2759"/>
<dbReference type="STRING" id="1160497.A0A1L9VGP4"/>
<dbReference type="PANTHER" id="PTHR38644:SF1">
    <property type="entry name" value="EXPRESSED PROTEIN"/>
    <property type="match status" value="1"/>
</dbReference>
<dbReference type="VEuPathDB" id="FungiDB:ASPGLDRAFT_36569"/>
<evidence type="ECO:0000313" key="3">
    <source>
        <dbReference type="EMBL" id="OJJ83111.1"/>
    </source>
</evidence>
<dbReference type="InterPro" id="IPR056196">
    <property type="entry name" value="Mmc1_C"/>
</dbReference>
<sequence>MPPNLRGSLPKSLSRPLDSGVFYCPSCSTWRRTISTRRKTYRPSTGTSTSGIIPRGRNGELNTQRHQFTTSSAINAGKNVPPRFKELYAALNRVGDVATDRVNLSRLQLALRGLESEEPLVRVAVLGLNDTNAARRLVRLLLSDPLSSREDWEDMLEGYEADISRGLLIRHGEECQSIPNNLLPTISIPSQLLKKANMEILVSSLGTEADSSASQFTADTFLVPTVTIRTSHSGRHNVVRYPVHKSIVCGSGVEDLVSYSGLIARSDLKREKNSVYGAIGMEVSDKEKRNDRFAFVDIKQAEDALNKFRESVQNASLYERGWNSSGVQPVVDWLASMRESGESLDPSLKTLILSLLDAAEEGVLAKEARKAQELQAAGVSEEVRAELDRSVGLWAERAHSELRSSLEEGFASNRWRGLAWWKLFLRVDDVSMLTSEILERRYLQGAEKEVIWTAGQLQQAGLMDNPEHFELSELKEGEQQALVEQTSPLVPWPVQISTSRTRLLNTTVPALQALAQRLVLFSMSTTTLTTALSGLTYFSFPTASVYETCTLAAVGLVYSLRRQQTKWERAREFWEDEVREEGRTALRSTEEQLRTLVQEGGRPAIEGTEDEARESIEQARKAVEDMDVKSTDP</sequence>
<dbReference type="Pfam" id="PF23867">
    <property type="entry name" value="Mmc1_N"/>
    <property type="match status" value="1"/>
</dbReference>
<dbReference type="Pfam" id="PF23868">
    <property type="entry name" value="Mmc1_C"/>
    <property type="match status" value="1"/>
</dbReference>
<dbReference type="GeneID" id="34460968"/>
<reference evidence="4" key="1">
    <citation type="journal article" date="2017" name="Genome Biol.">
        <title>Comparative genomics reveals high biological diversity and specific adaptations in the industrially and medically important fungal genus Aspergillus.</title>
        <authorList>
            <person name="de Vries R.P."/>
            <person name="Riley R."/>
            <person name="Wiebenga A."/>
            <person name="Aguilar-Osorio G."/>
            <person name="Amillis S."/>
            <person name="Uchima C.A."/>
            <person name="Anderluh G."/>
            <person name="Asadollahi M."/>
            <person name="Askin M."/>
            <person name="Barry K."/>
            <person name="Battaglia E."/>
            <person name="Bayram O."/>
            <person name="Benocci T."/>
            <person name="Braus-Stromeyer S.A."/>
            <person name="Caldana C."/>
            <person name="Canovas D."/>
            <person name="Cerqueira G.C."/>
            <person name="Chen F."/>
            <person name="Chen W."/>
            <person name="Choi C."/>
            <person name="Clum A."/>
            <person name="Dos Santos R.A."/>
            <person name="Damasio A.R."/>
            <person name="Diallinas G."/>
            <person name="Emri T."/>
            <person name="Fekete E."/>
            <person name="Flipphi M."/>
            <person name="Freyberg S."/>
            <person name="Gallo A."/>
            <person name="Gournas C."/>
            <person name="Habgood R."/>
            <person name="Hainaut M."/>
            <person name="Harispe M.L."/>
            <person name="Henrissat B."/>
            <person name="Hilden K.S."/>
            <person name="Hope R."/>
            <person name="Hossain A."/>
            <person name="Karabika E."/>
            <person name="Karaffa L."/>
            <person name="Karanyi Z."/>
            <person name="Krasevec N."/>
            <person name="Kuo A."/>
            <person name="Kusch H."/>
            <person name="LaButti K."/>
            <person name="Lagendijk E.L."/>
            <person name="Lapidus A."/>
            <person name="Levasseur A."/>
            <person name="Lindquist E."/>
            <person name="Lipzen A."/>
            <person name="Logrieco A.F."/>
            <person name="MacCabe A."/>
            <person name="Maekelae M.R."/>
            <person name="Malavazi I."/>
            <person name="Melin P."/>
            <person name="Meyer V."/>
            <person name="Mielnichuk N."/>
            <person name="Miskei M."/>
            <person name="Molnar A.P."/>
            <person name="Mule G."/>
            <person name="Ngan C.Y."/>
            <person name="Orejas M."/>
            <person name="Orosz E."/>
            <person name="Ouedraogo J.P."/>
            <person name="Overkamp K.M."/>
            <person name="Park H.-S."/>
            <person name="Perrone G."/>
            <person name="Piumi F."/>
            <person name="Punt P.J."/>
            <person name="Ram A.F."/>
            <person name="Ramon A."/>
            <person name="Rauscher S."/>
            <person name="Record E."/>
            <person name="Riano-Pachon D.M."/>
            <person name="Robert V."/>
            <person name="Roehrig J."/>
            <person name="Ruller R."/>
            <person name="Salamov A."/>
            <person name="Salih N.S."/>
            <person name="Samson R.A."/>
            <person name="Sandor E."/>
            <person name="Sanguinetti M."/>
            <person name="Schuetze T."/>
            <person name="Sepcic K."/>
            <person name="Shelest E."/>
            <person name="Sherlock G."/>
            <person name="Sophianopoulou V."/>
            <person name="Squina F.M."/>
            <person name="Sun H."/>
            <person name="Susca A."/>
            <person name="Todd R.B."/>
            <person name="Tsang A."/>
            <person name="Unkles S.E."/>
            <person name="van de Wiele N."/>
            <person name="van Rossen-Uffink D."/>
            <person name="Oliveira J.V."/>
            <person name="Vesth T.C."/>
            <person name="Visser J."/>
            <person name="Yu J.-H."/>
            <person name="Zhou M."/>
            <person name="Andersen M.R."/>
            <person name="Archer D.B."/>
            <person name="Baker S.E."/>
            <person name="Benoit I."/>
            <person name="Brakhage A.A."/>
            <person name="Braus G.H."/>
            <person name="Fischer R."/>
            <person name="Frisvad J.C."/>
            <person name="Goldman G.H."/>
            <person name="Houbraken J."/>
            <person name="Oakley B."/>
            <person name="Pocsi I."/>
            <person name="Scazzocchio C."/>
            <person name="Seiboth B."/>
            <person name="vanKuyk P.A."/>
            <person name="Wortman J."/>
            <person name="Dyer P.S."/>
            <person name="Grigoriev I.V."/>
        </authorList>
    </citation>
    <scope>NUCLEOTIDE SEQUENCE [LARGE SCALE GENOMIC DNA]</scope>
    <source>
        <strain evidence="4">CBS 516.65</strain>
    </source>
</reference>
<dbReference type="EMBL" id="KV878900">
    <property type="protein sequence ID" value="OJJ83111.1"/>
    <property type="molecule type" value="Genomic_DNA"/>
</dbReference>
<dbReference type="Proteomes" id="UP000184300">
    <property type="component" value="Unassembled WGS sequence"/>
</dbReference>
<dbReference type="PANTHER" id="PTHR38644">
    <property type="entry name" value="EXPRESSED PROTEIN"/>
    <property type="match status" value="1"/>
</dbReference>
<feature type="compositionally biased region" description="Polar residues" evidence="1">
    <location>
        <begin position="42"/>
        <end position="51"/>
    </location>
</feature>
<evidence type="ECO:0000256" key="1">
    <source>
        <dbReference type="SAM" id="MobiDB-lite"/>
    </source>
</evidence>
<evidence type="ECO:0000313" key="4">
    <source>
        <dbReference type="Proteomes" id="UP000184300"/>
    </source>
</evidence>
<feature type="region of interest" description="Disordered" evidence="1">
    <location>
        <begin position="38"/>
        <end position="59"/>
    </location>
</feature>
<feature type="domain" description="Mmc1 C-terminal" evidence="2">
    <location>
        <begin position="388"/>
        <end position="583"/>
    </location>
</feature>
<feature type="region of interest" description="Disordered" evidence="1">
    <location>
        <begin position="597"/>
        <end position="633"/>
    </location>
</feature>
<dbReference type="AlphaFoldDB" id="A0A1L9VGP4"/>
<accession>A0A1L9VGP4</accession>
<keyword evidence="4" id="KW-1185">Reference proteome</keyword>
<organism evidence="3 4">
    <name type="scientific">Aspergillus glaucus CBS 516.65</name>
    <dbReference type="NCBI Taxonomy" id="1160497"/>
    <lineage>
        <taxon>Eukaryota</taxon>
        <taxon>Fungi</taxon>
        <taxon>Dikarya</taxon>
        <taxon>Ascomycota</taxon>
        <taxon>Pezizomycotina</taxon>
        <taxon>Eurotiomycetes</taxon>
        <taxon>Eurotiomycetidae</taxon>
        <taxon>Eurotiales</taxon>
        <taxon>Aspergillaceae</taxon>
        <taxon>Aspergillus</taxon>
        <taxon>Aspergillus subgen. Aspergillus</taxon>
    </lineage>
</organism>
<name>A0A1L9VGP4_ASPGL</name>
<gene>
    <name evidence="3" type="ORF">ASPGLDRAFT_36569</name>
</gene>
<proteinExistence type="predicted"/>
<evidence type="ECO:0000259" key="2">
    <source>
        <dbReference type="Pfam" id="PF23868"/>
    </source>
</evidence>